<dbReference type="EMBL" id="MEWZ01000013">
    <property type="protein sequence ID" value="OGC86834.1"/>
    <property type="molecule type" value="Genomic_DNA"/>
</dbReference>
<evidence type="ECO:0000313" key="6">
    <source>
        <dbReference type="Proteomes" id="UP000178585"/>
    </source>
</evidence>
<proteinExistence type="predicted"/>
<dbReference type="GO" id="GO:0003676">
    <property type="term" value="F:nucleic acid binding"/>
    <property type="evidence" value="ECO:0007669"/>
    <property type="project" value="InterPro"/>
</dbReference>
<keyword evidence="3" id="KW-0269">Exonuclease</keyword>
<dbReference type="InterPro" id="IPR036397">
    <property type="entry name" value="RNaseH_sf"/>
</dbReference>
<dbReference type="SMART" id="SM00479">
    <property type="entry name" value="EXOIII"/>
    <property type="match status" value="1"/>
</dbReference>
<comment type="caution">
    <text evidence="5">The sequence shown here is derived from an EMBL/GenBank/DDBJ whole genome shotgun (WGS) entry which is preliminary data.</text>
</comment>
<keyword evidence="2" id="KW-0378">Hydrolase</keyword>
<protein>
    <recommendedName>
        <fullName evidence="4">Exonuclease domain-containing protein</fullName>
    </recommendedName>
</protein>
<dbReference type="Proteomes" id="UP000178585">
    <property type="component" value="Unassembled WGS sequence"/>
</dbReference>
<dbReference type="AlphaFoldDB" id="A0A1F4XYW1"/>
<dbReference type="GO" id="GO:0008408">
    <property type="term" value="F:3'-5' exonuclease activity"/>
    <property type="evidence" value="ECO:0007669"/>
    <property type="project" value="TreeGrafter"/>
</dbReference>
<dbReference type="Gene3D" id="3.30.420.10">
    <property type="entry name" value="Ribonuclease H-like superfamily/Ribonuclease H"/>
    <property type="match status" value="1"/>
</dbReference>
<organism evidence="5 6">
    <name type="scientific">Candidatus Adlerbacteria bacterium RIFCSPLOWO2_01_FULL_54_21b</name>
    <dbReference type="NCBI Taxonomy" id="1797245"/>
    <lineage>
        <taxon>Bacteria</taxon>
        <taxon>Candidatus Adleribacteriota</taxon>
    </lineage>
</organism>
<evidence type="ECO:0000256" key="2">
    <source>
        <dbReference type="ARBA" id="ARBA00022801"/>
    </source>
</evidence>
<evidence type="ECO:0000256" key="3">
    <source>
        <dbReference type="ARBA" id="ARBA00022839"/>
    </source>
</evidence>
<name>A0A1F4XYW1_9BACT</name>
<sequence>MIAVDVEASGIGSETHSILSVGAVDMSDPTRQLYEECRAWEGAHINDEALAVCGFTREQISDSSKQSEADLVHKFAAFAEPVADRTLAGQNVSFDRDILQAAAVRAGHTAWPFAHRTIDSHSLCWMHMVKRGLTPPIDEEKRRSALNLDAILLYCGIPEEPVPHNALTGAKSHAEVISRLLWDKKLLPEFEQFDIPWLKS</sequence>
<dbReference type="STRING" id="1797245.A2949_02290"/>
<dbReference type="CDD" id="cd06127">
    <property type="entry name" value="DEDDh"/>
    <property type="match status" value="1"/>
</dbReference>
<evidence type="ECO:0000313" key="5">
    <source>
        <dbReference type="EMBL" id="OGC86834.1"/>
    </source>
</evidence>
<reference evidence="5 6" key="1">
    <citation type="journal article" date="2016" name="Nat. Commun.">
        <title>Thousands of microbial genomes shed light on interconnected biogeochemical processes in an aquifer system.</title>
        <authorList>
            <person name="Anantharaman K."/>
            <person name="Brown C.T."/>
            <person name="Hug L.A."/>
            <person name="Sharon I."/>
            <person name="Castelle C.J."/>
            <person name="Probst A.J."/>
            <person name="Thomas B.C."/>
            <person name="Singh A."/>
            <person name="Wilkins M.J."/>
            <person name="Karaoz U."/>
            <person name="Brodie E.L."/>
            <person name="Williams K.H."/>
            <person name="Hubbard S.S."/>
            <person name="Banfield J.F."/>
        </authorList>
    </citation>
    <scope>NUCLEOTIDE SEQUENCE [LARGE SCALE GENOMIC DNA]</scope>
</reference>
<dbReference type="PANTHER" id="PTHR30231:SF4">
    <property type="entry name" value="PROTEIN NEN2"/>
    <property type="match status" value="1"/>
</dbReference>
<dbReference type="SUPFAM" id="SSF53098">
    <property type="entry name" value="Ribonuclease H-like"/>
    <property type="match status" value="1"/>
</dbReference>
<dbReference type="PANTHER" id="PTHR30231">
    <property type="entry name" value="DNA POLYMERASE III SUBUNIT EPSILON"/>
    <property type="match status" value="1"/>
</dbReference>
<feature type="domain" description="Exonuclease" evidence="4">
    <location>
        <begin position="1"/>
        <end position="186"/>
    </location>
</feature>
<gene>
    <name evidence="5" type="ORF">A2949_02290</name>
</gene>
<evidence type="ECO:0000259" key="4">
    <source>
        <dbReference type="SMART" id="SM00479"/>
    </source>
</evidence>
<keyword evidence="1" id="KW-0540">Nuclease</keyword>
<evidence type="ECO:0000256" key="1">
    <source>
        <dbReference type="ARBA" id="ARBA00022722"/>
    </source>
</evidence>
<dbReference type="InterPro" id="IPR013520">
    <property type="entry name" value="Ribonucl_H"/>
</dbReference>
<accession>A0A1F4XYW1</accession>
<dbReference type="InterPro" id="IPR012337">
    <property type="entry name" value="RNaseH-like_sf"/>
</dbReference>